<sequence length="83" mass="9822">MEKLYPPDTDDIEQLARFFDEVDSMDLAEIEEVRDVPARELVHVSVQLPKEDVQRFRRLAEREKIPYTTLIRCLLHKVAVRLS</sequence>
<dbReference type="Proteomes" id="UP001332192">
    <property type="component" value="Chromosome"/>
</dbReference>
<evidence type="ECO:0000313" key="1">
    <source>
        <dbReference type="EMBL" id="WRP16624.1"/>
    </source>
</evidence>
<name>A0ABZ1BV15_9FIRM</name>
<evidence type="ECO:0008006" key="3">
    <source>
        <dbReference type="Google" id="ProtNLM"/>
    </source>
</evidence>
<reference evidence="1 2" key="1">
    <citation type="journal article" date="2024" name="Front. Microbiol.">
        <title>Novel thermophilic genera Geochorda gen. nov. and Carboxydochorda gen. nov. from the deep terrestrial subsurface reveal the ecophysiological diversity in the class Limnochordia.</title>
        <authorList>
            <person name="Karnachuk O.V."/>
            <person name="Lukina A.P."/>
            <person name="Avakyan M.R."/>
            <person name="Kadnikov V.V."/>
            <person name="Begmatov S."/>
            <person name="Beletsky A.V."/>
            <person name="Vlasova K.G."/>
            <person name="Novikov A.A."/>
            <person name="Shcherbakova V.A."/>
            <person name="Mardanov A.V."/>
            <person name="Ravin N.V."/>
        </authorList>
    </citation>
    <scope>NUCLEOTIDE SEQUENCE [LARGE SCALE GENOMIC DNA]</scope>
    <source>
        <strain evidence="1 2">L945</strain>
    </source>
</reference>
<proteinExistence type="predicted"/>
<dbReference type="EMBL" id="CP141615">
    <property type="protein sequence ID" value="WRP16624.1"/>
    <property type="molecule type" value="Genomic_DNA"/>
</dbReference>
<evidence type="ECO:0000313" key="2">
    <source>
        <dbReference type="Proteomes" id="UP001332192"/>
    </source>
</evidence>
<protein>
    <recommendedName>
        <fullName evidence="3">CopG family transcriptional regulator</fullName>
    </recommendedName>
</protein>
<keyword evidence="2" id="KW-1185">Reference proteome</keyword>
<dbReference type="RefSeq" id="WP_324715896.1">
    <property type="nucleotide sequence ID" value="NZ_CP141615.1"/>
</dbReference>
<accession>A0ABZ1BV15</accession>
<gene>
    <name evidence="1" type="ORF">U7230_11050</name>
</gene>
<organism evidence="1 2">
    <name type="scientific">Carboxydichorda subterranea</name>
    <dbReference type="NCBI Taxonomy" id="3109565"/>
    <lineage>
        <taxon>Bacteria</taxon>
        <taxon>Bacillati</taxon>
        <taxon>Bacillota</taxon>
        <taxon>Limnochordia</taxon>
        <taxon>Limnochordales</taxon>
        <taxon>Geochordaceae</taxon>
        <taxon>Carboxydichorda</taxon>
    </lineage>
</organism>